<name>A0ABM6F2P4_9BURK</name>
<dbReference type="SUPFAM" id="SSF48452">
    <property type="entry name" value="TPR-like"/>
    <property type="match status" value="1"/>
</dbReference>
<evidence type="ECO:0008006" key="3">
    <source>
        <dbReference type="Google" id="ProtNLM"/>
    </source>
</evidence>
<dbReference type="RefSeq" id="WP_071037260.1">
    <property type="nucleotide sequence ID" value="NZ_CP017754.1"/>
</dbReference>
<accession>A0ABM6F2P4</accession>
<gene>
    <name evidence="1" type="ORF">BKK80_07105</name>
</gene>
<organism evidence="1 2">
    <name type="scientific">Cupriavidus malaysiensis</name>
    <dbReference type="NCBI Taxonomy" id="367825"/>
    <lineage>
        <taxon>Bacteria</taxon>
        <taxon>Pseudomonadati</taxon>
        <taxon>Pseudomonadota</taxon>
        <taxon>Betaproteobacteria</taxon>
        <taxon>Burkholderiales</taxon>
        <taxon>Burkholderiaceae</taxon>
        <taxon>Cupriavidus</taxon>
    </lineage>
</organism>
<evidence type="ECO:0000313" key="1">
    <source>
        <dbReference type="EMBL" id="AOZ05594.1"/>
    </source>
</evidence>
<reference evidence="1 2" key="1">
    <citation type="submission" date="2016-10" db="EMBL/GenBank/DDBJ databases">
        <title>Complete genome sequences of three Cupriavidus strains isolated from various Malaysian environments.</title>
        <authorList>
            <person name="Abdullah A.A.-A."/>
            <person name="Shafie N.A.H."/>
            <person name="Lau N.S."/>
        </authorList>
    </citation>
    <scope>NUCLEOTIDE SEQUENCE [LARGE SCALE GENOMIC DNA]</scope>
    <source>
        <strain evidence="1 2">USMAA1020</strain>
    </source>
</reference>
<dbReference type="Gene3D" id="1.20.58.320">
    <property type="entry name" value="TPR-like"/>
    <property type="match status" value="1"/>
</dbReference>
<sequence length="202" mass="22457">MTDKLPAAARRVLDFWFGTPDSPAWDTSRREWFAKSAAFDDTIRQAFLAEWEAAAAPGGEAQDAAWAQTPEGTCARIVLLDQFPRNLFRGDARSFATDARALALARRLVAGGGDLRLPTGWHRMFCYLPFEHAEELAAQDESVRLTHRLRDESGGAVDTVEWADKHRAIIVRFGRFPHRNAILGRAGTAEEAAFLREPGSSF</sequence>
<dbReference type="Proteomes" id="UP000177515">
    <property type="component" value="Chromosome 1"/>
</dbReference>
<dbReference type="Gene3D" id="1.25.40.10">
    <property type="entry name" value="Tetratricopeptide repeat domain"/>
    <property type="match status" value="1"/>
</dbReference>
<keyword evidence="2" id="KW-1185">Reference proteome</keyword>
<dbReference type="Pfam" id="PF06041">
    <property type="entry name" value="DUF924"/>
    <property type="match status" value="1"/>
</dbReference>
<evidence type="ECO:0000313" key="2">
    <source>
        <dbReference type="Proteomes" id="UP000177515"/>
    </source>
</evidence>
<proteinExistence type="predicted"/>
<dbReference type="InterPro" id="IPR011990">
    <property type="entry name" value="TPR-like_helical_dom_sf"/>
</dbReference>
<dbReference type="EMBL" id="CP017754">
    <property type="protein sequence ID" value="AOZ05594.1"/>
    <property type="molecule type" value="Genomic_DNA"/>
</dbReference>
<dbReference type="InterPro" id="IPR010323">
    <property type="entry name" value="DUF924"/>
</dbReference>
<protein>
    <recommendedName>
        <fullName evidence="3">DUF924 domain-containing protein</fullName>
    </recommendedName>
</protein>